<gene>
    <name evidence="2" type="primary">Necator_chrIII.g12639</name>
    <name evidence="2" type="ORF">RB195_011872</name>
</gene>
<feature type="chain" id="PRO_5046264543" evidence="1">
    <location>
        <begin position="18"/>
        <end position="93"/>
    </location>
</feature>
<evidence type="ECO:0000256" key="1">
    <source>
        <dbReference type="SAM" id="SignalP"/>
    </source>
</evidence>
<keyword evidence="3" id="KW-1185">Reference proteome</keyword>
<name>A0ABR1D4E8_NECAM</name>
<comment type="caution">
    <text evidence="2">The sequence shown here is derived from an EMBL/GenBank/DDBJ whole genome shotgun (WGS) entry which is preliminary data.</text>
</comment>
<accession>A0ABR1D4E8</accession>
<protein>
    <submittedName>
        <fullName evidence="2">Uncharacterized protein</fullName>
    </submittedName>
</protein>
<sequence length="93" mass="10491">MTIDWFWFLDVIAVTYAISKEDCKFEARIVNSTTKSKFPVEPTLCWSVTGSIRLGVLTGKLEIVNTAFQNLSFFGPLFKVMGEFVGGRLIPHE</sequence>
<proteinExistence type="predicted"/>
<dbReference type="SUPFAM" id="SSF52058">
    <property type="entry name" value="L domain-like"/>
    <property type="match status" value="1"/>
</dbReference>
<feature type="signal peptide" evidence="1">
    <location>
        <begin position="1"/>
        <end position="17"/>
    </location>
</feature>
<dbReference type="Proteomes" id="UP001303046">
    <property type="component" value="Unassembled WGS sequence"/>
</dbReference>
<reference evidence="2 3" key="1">
    <citation type="submission" date="2023-08" db="EMBL/GenBank/DDBJ databases">
        <title>A Necator americanus chromosomal reference genome.</title>
        <authorList>
            <person name="Ilik V."/>
            <person name="Petrzelkova K.J."/>
            <person name="Pardy F."/>
            <person name="Fuh T."/>
            <person name="Niatou-Singa F.S."/>
            <person name="Gouil Q."/>
            <person name="Baker L."/>
            <person name="Ritchie M.E."/>
            <person name="Jex A.R."/>
            <person name="Gazzola D."/>
            <person name="Li H."/>
            <person name="Toshio Fujiwara R."/>
            <person name="Zhan B."/>
            <person name="Aroian R.V."/>
            <person name="Pafco B."/>
            <person name="Schwarz E.M."/>
        </authorList>
    </citation>
    <scope>NUCLEOTIDE SEQUENCE [LARGE SCALE GENOMIC DNA]</scope>
    <source>
        <strain evidence="2 3">Aroian</strain>
        <tissue evidence="2">Whole animal</tissue>
    </source>
</reference>
<evidence type="ECO:0000313" key="3">
    <source>
        <dbReference type="Proteomes" id="UP001303046"/>
    </source>
</evidence>
<evidence type="ECO:0000313" key="2">
    <source>
        <dbReference type="EMBL" id="KAK6745408.1"/>
    </source>
</evidence>
<dbReference type="EMBL" id="JAVFWL010000003">
    <property type="protein sequence ID" value="KAK6745408.1"/>
    <property type="molecule type" value="Genomic_DNA"/>
</dbReference>
<organism evidence="2 3">
    <name type="scientific">Necator americanus</name>
    <name type="common">Human hookworm</name>
    <dbReference type="NCBI Taxonomy" id="51031"/>
    <lineage>
        <taxon>Eukaryota</taxon>
        <taxon>Metazoa</taxon>
        <taxon>Ecdysozoa</taxon>
        <taxon>Nematoda</taxon>
        <taxon>Chromadorea</taxon>
        <taxon>Rhabditida</taxon>
        <taxon>Rhabditina</taxon>
        <taxon>Rhabditomorpha</taxon>
        <taxon>Strongyloidea</taxon>
        <taxon>Ancylostomatidae</taxon>
        <taxon>Bunostominae</taxon>
        <taxon>Necator</taxon>
    </lineage>
</organism>
<keyword evidence="1" id="KW-0732">Signal</keyword>